<evidence type="ECO:0000313" key="2">
    <source>
        <dbReference type="Proteomes" id="UP001497535"/>
    </source>
</evidence>
<name>A0ACB0YQU3_MELEN</name>
<gene>
    <name evidence="1" type="ORF">MENTE1834_LOCUS15154</name>
</gene>
<proteinExistence type="predicted"/>
<dbReference type="Proteomes" id="UP001497535">
    <property type="component" value="Unassembled WGS sequence"/>
</dbReference>
<protein>
    <submittedName>
        <fullName evidence="1">Uncharacterized protein</fullName>
    </submittedName>
</protein>
<evidence type="ECO:0000313" key="1">
    <source>
        <dbReference type="EMBL" id="CAK5057272.1"/>
    </source>
</evidence>
<sequence>MANANMWRLGSGSRGTPQGYKHLTDCIYLQDSSVKVGVFGLFKSRCLLNFLLVFRNV</sequence>
<dbReference type="EMBL" id="CAVMJV010000016">
    <property type="protein sequence ID" value="CAK5057272.1"/>
    <property type="molecule type" value="Genomic_DNA"/>
</dbReference>
<comment type="caution">
    <text evidence="1">The sequence shown here is derived from an EMBL/GenBank/DDBJ whole genome shotgun (WGS) entry which is preliminary data.</text>
</comment>
<reference evidence="1" key="1">
    <citation type="submission" date="2023-11" db="EMBL/GenBank/DDBJ databases">
        <authorList>
            <person name="Poullet M."/>
        </authorList>
    </citation>
    <scope>NUCLEOTIDE SEQUENCE</scope>
    <source>
        <strain evidence="1">E1834</strain>
    </source>
</reference>
<keyword evidence="2" id="KW-1185">Reference proteome</keyword>
<accession>A0ACB0YQU3</accession>
<organism evidence="1 2">
    <name type="scientific">Meloidogyne enterolobii</name>
    <name type="common">Root-knot nematode worm</name>
    <name type="synonym">Meloidogyne mayaguensis</name>
    <dbReference type="NCBI Taxonomy" id="390850"/>
    <lineage>
        <taxon>Eukaryota</taxon>
        <taxon>Metazoa</taxon>
        <taxon>Ecdysozoa</taxon>
        <taxon>Nematoda</taxon>
        <taxon>Chromadorea</taxon>
        <taxon>Rhabditida</taxon>
        <taxon>Tylenchina</taxon>
        <taxon>Tylenchomorpha</taxon>
        <taxon>Tylenchoidea</taxon>
        <taxon>Meloidogynidae</taxon>
        <taxon>Meloidogyninae</taxon>
        <taxon>Meloidogyne</taxon>
    </lineage>
</organism>